<accession>A0A7W5ZKY7</accession>
<dbReference type="Proteomes" id="UP000541352">
    <property type="component" value="Unassembled WGS sequence"/>
</dbReference>
<name>A0A7W5ZKY7_9BACT</name>
<keyword evidence="2" id="KW-1185">Reference proteome</keyword>
<proteinExistence type="predicted"/>
<sequence length="75" mass="8631">MNFDFRKYHVRAINARDEAEKAAINQELKDLYDSLPEADKKVFNEELQKFLVSQYKAIGDEYQALKSGGAFPSDN</sequence>
<gene>
    <name evidence="1" type="ORF">FHS57_003081</name>
</gene>
<reference evidence="1 2" key="1">
    <citation type="submission" date="2020-08" db="EMBL/GenBank/DDBJ databases">
        <title>Genomic Encyclopedia of Type Strains, Phase IV (KMG-IV): sequencing the most valuable type-strain genomes for metagenomic binning, comparative biology and taxonomic classification.</title>
        <authorList>
            <person name="Goeker M."/>
        </authorList>
    </citation>
    <scope>NUCLEOTIDE SEQUENCE [LARGE SCALE GENOMIC DNA]</scope>
    <source>
        <strain evidence="1 2">DSM 17976</strain>
    </source>
</reference>
<evidence type="ECO:0000313" key="1">
    <source>
        <dbReference type="EMBL" id="MBB3839075.1"/>
    </source>
</evidence>
<protein>
    <submittedName>
        <fullName evidence="1">Uncharacterized protein</fullName>
    </submittedName>
</protein>
<organism evidence="1 2">
    <name type="scientific">Runella defluvii</name>
    <dbReference type="NCBI Taxonomy" id="370973"/>
    <lineage>
        <taxon>Bacteria</taxon>
        <taxon>Pseudomonadati</taxon>
        <taxon>Bacteroidota</taxon>
        <taxon>Cytophagia</taxon>
        <taxon>Cytophagales</taxon>
        <taxon>Spirosomataceae</taxon>
        <taxon>Runella</taxon>
    </lineage>
</organism>
<dbReference type="EMBL" id="JACIBY010000006">
    <property type="protein sequence ID" value="MBB3839075.1"/>
    <property type="molecule type" value="Genomic_DNA"/>
</dbReference>
<dbReference type="AlphaFoldDB" id="A0A7W5ZKY7"/>
<comment type="caution">
    <text evidence="1">The sequence shown here is derived from an EMBL/GenBank/DDBJ whole genome shotgun (WGS) entry which is preliminary data.</text>
</comment>
<evidence type="ECO:0000313" key="2">
    <source>
        <dbReference type="Proteomes" id="UP000541352"/>
    </source>
</evidence>
<dbReference type="RefSeq" id="WP_183975062.1">
    <property type="nucleotide sequence ID" value="NZ_JACIBY010000006.1"/>
</dbReference>